<organism evidence="2 3">
    <name type="scientific">Planktotalea frisia</name>
    <dbReference type="NCBI Taxonomy" id="696762"/>
    <lineage>
        <taxon>Bacteria</taxon>
        <taxon>Pseudomonadati</taxon>
        <taxon>Pseudomonadota</taxon>
        <taxon>Alphaproteobacteria</taxon>
        <taxon>Rhodobacterales</taxon>
        <taxon>Paracoccaceae</taxon>
        <taxon>Planktotalea</taxon>
    </lineage>
</organism>
<feature type="transmembrane region" description="Helical" evidence="1">
    <location>
        <begin position="301"/>
        <end position="324"/>
    </location>
</feature>
<keyword evidence="1" id="KW-0472">Membrane</keyword>
<name>A0A1L9NYM2_9RHOB</name>
<keyword evidence="3" id="KW-1185">Reference proteome</keyword>
<dbReference type="Proteomes" id="UP000184514">
    <property type="component" value="Unassembled WGS sequence"/>
</dbReference>
<protein>
    <submittedName>
        <fullName evidence="2">Uncharacterized protein</fullName>
    </submittedName>
</protein>
<evidence type="ECO:0000313" key="3">
    <source>
        <dbReference type="Proteomes" id="UP000184514"/>
    </source>
</evidence>
<dbReference type="STRING" id="696762.PFRI_14150"/>
<feature type="transmembrane region" description="Helical" evidence="1">
    <location>
        <begin position="12"/>
        <end position="30"/>
    </location>
</feature>
<feature type="transmembrane region" description="Helical" evidence="1">
    <location>
        <begin position="268"/>
        <end position="289"/>
    </location>
</feature>
<keyword evidence="1" id="KW-0812">Transmembrane</keyword>
<evidence type="ECO:0000256" key="1">
    <source>
        <dbReference type="SAM" id="Phobius"/>
    </source>
</evidence>
<feature type="transmembrane region" description="Helical" evidence="1">
    <location>
        <begin position="391"/>
        <end position="409"/>
    </location>
</feature>
<feature type="transmembrane region" description="Helical" evidence="1">
    <location>
        <begin position="147"/>
        <end position="168"/>
    </location>
</feature>
<sequence length="491" mass="53195">MSIRQTASFQIGAALLVGLLSTVFVTWLAMSQPWSGLTLSVPSDGIGLLVQVDETGPSAALPKGARLIAISAQNEPQSVTLEALDLTEEPDTLSTPQILARFLKRQQTLFHILSRPTVSLSYQTVQGTLETITIQPLPLRPLAELPILFWLHLCAGVVSLVLAAWVALQRSSDPAGRIAFAMACAGLWLVTHGAALYATRELALNVAQFKTASAINYIGSFVGGIGLVNLFLVCPTRIARPWQLWIAPLLIVPIALLSLANLDGFEVSRQVTVMIVVLAFVALVIVQTIKCWRDPVARAVMTWLGIAVIICSVVYVVAIIIPALTGQDQKITQGPALVIILVFYIALGVAVARYRLYALPDLSMRLLFYVGGLVPLLLLDAGLIYLLSFEAAPALGLSLALVGLFYLPLRARMFTWFGRNKTPPPEEVFKRINEVVLATDHIARRGAFEALFQWLFAPMQIRAAPAPVANAQLIGNGEALRGFAIRKVSLI</sequence>
<feature type="transmembrane region" description="Helical" evidence="1">
    <location>
        <begin position="336"/>
        <end position="354"/>
    </location>
</feature>
<gene>
    <name evidence="2" type="ORF">PFRI_14150</name>
</gene>
<feature type="transmembrane region" description="Helical" evidence="1">
    <location>
        <begin position="366"/>
        <end position="385"/>
    </location>
</feature>
<feature type="transmembrane region" description="Helical" evidence="1">
    <location>
        <begin position="180"/>
        <end position="199"/>
    </location>
</feature>
<feature type="transmembrane region" description="Helical" evidence="1">
    <location>
        <begin position="214"/>
        <end position="232"/>
    </location>
</feature>
<accession>A0A1L9NYM2</accession>
<evidence type="ECO:0000313" key="2">
    <source>
        <dbReference type="EMBL" id="OJI94385.1"/>
    </source>
</evidence>
<keyword evidence="1" id="KW-1133">Transmembrane helix</keyword>
<dbReference type="AlphaFoldDB" id="A0A1L9NYM2"/>
<feature type="transmembrane region" description="Helical" evidence="1">
    <location>
        <begin position="244"/>
        <end position="262"/>
    </location>
</feature>
<dbReference type="EMBL" id="MLCB01000101">
    <property type="protein sequence ID" value="OJI94385.1"/>
    <property type="molecule type" value="Genomic_DNA"/>
</dbReference>
<reference evidence="2 3" key="1">
    <citation type="submission" date="2016-10" db="EMBL/GenBank/DDBJ databases">
        <title>Genome sequence of Planktotalea frisia SH6-1.</title>
        <authorList>
            <person name="Poehlein A."/>
            <person name="Bakenhus I."/>
            <person name="Voget S."/>
            <person name="Brinkhoff T."/>
            <person name="Simon M."/>
        </authorList>
    </citation>
    <scope>NUCLEOTIDE SEQUENCE [LARGE SCALE GENOMIC DNA]</scope>
    <source>
        <strain evidence="2 3">SH6-1</strain>
    </source>
</reference>
<dbReference type="RefSeq" id="WP_072630003.1">
    <property type="nucleotide sequence ID" value="NZ_MLCB01000101.1"/>
</dbReference>
<comment type="caution">
    <text evidence="2">The sequence shown here is derived from an EMBL/GenBank/DDBJ whole genome shotgun (WGS) entry which is preliminary data.</text>
</comment>
<dbReference type="OrthoDB" id="9778496at2"/>
<proteinExistence type="predicted"/>